<proteinExistence type="predicted"/>
<sequence>MSPYLTRRTRLLTAALTLGLALTACGGNSEDDENEPDPASQVLTQELADGALLTLDDVGEGFVDSTQPEDDEDSDLGCLSGIDDLDAGTKAEVSFDAEGNAETGGVLRSVLSGVKSFDDTATVTDALKAFRTAVESCDEVNVTDPTGFNLALTVTVDDGDEIGDVDDQVRLTGTGQVSTGPTETYSYDLAFVASRIDNNLSVVGVIDLGAPGEAVIGALTGTAIERLNDAIG</sequence>
<dbReference type="PROSITE" id="PS51257">
    <property type="entry name" value="PROKAR_LIPOPROTEIN"/>
    <property type="match status" value="1"/>
</dbReference>
<dbReference type="STRING" id="1005944.SAMN05192576_0213"/>
<protein>
    <recommendedName>
        <fullName evidence="4">PknH-like extracellular domain-containing protein</fullName>
    </recommendedName>
</protein>
<evidence type="ECO:0000313" key="2">
    <source>
        <dbReference type="EMBL" id="SDO66103.1"/>
    </source>
</evidence>
<gene>
    <name evidence="2" type="ORF">SAMN05192576_0213</name>
</gene>
<feature type="chain" id="PRO_5038509076" description="PknH-like extracellular domain-containing protein" evidence="1">
    <location>
        <begin position="27"/>
        <end position="232"/>
    </location>
</feature>
<organism evidence="2 3">
    <name type="scientific">Nocardioides szechwanensis</name>
    <dbReference type="NCBI Taxonomy" id="1005944"/>
    <lineage>
        <taxon>Bacteria</taxon>
        <taxon>Bacillati</taxon>
        <taxon>Actinomycetota</taxon>
        <taxon>Actinomycetes</taxon>
        <taxon>Propionibacteriales</taxon>
        <taxon>Nocardioidaceae</taxon>
        <taxon>Nocardioides</taxon>
    </lineage>
</organism>
<dbReference type="EMBL" id="FNIC01000012">
    <property type="protein sequence ID" value="SDO66103.1"/>
    <property type="molecule type" value="Genomic_DNA"/>
</dbReference>
<dbReference type="OrthoDB" id="9990959at2"/>
<reference evidence="2 3" key="1">
    <citation type="submission" date="2016-10" db="EMBL/GenBank/DDBJ databases">
        <authorList>
            <person name="de Groot N.N."/>
        </authorList>
    </citation>
    <scope>NUCLEOTIDE SEQUENCE [LARGE SCALE GENOMIC DNA]</scope>
    <source>
        <strain evidence="2 3">CGMCC 1.11147</strain>
    </source>
</reference>
<accession>A0A1H0LDM1</accession>
<feature type="signal peptide" evidence="1">
    <location>
        <begin position="1"/>
        <end position="26"/>
    </location>
</feature>
<dbReference type="Proteomes" id="UP000199004">
    <property type="component" value="Unassembled WGS sequence"/>
</dbReference>
<dbReference type="RefSeq" id="WP_091026945.1">
    <property type="nucleotide sequence ID" value="NZ_BKAE01000024.1"/>
</dbReference>
<keyword evidence="3" id="KW-1185">Reference proteome</keyword>
<evidence type="ECO:0000313" key="3">
    <source>
        <dbReference type="Proteomes" id="UP000199004"/>
    </source>
</evidence>
<keyword evidence="1" id="KW-0732">Signal</keyword>
<evidence type="ECO:0008006" key="4">
    <source>
        <dbReference type="Google" id="ProtNLM"/>
    </source>
</evidence>
<evidence type="ECO:0000256" key="1">
    <source>
        <dbReference type="SAM" id="SignalP"/>
    </source>
</evidence>
<name>A0A1H0LDM1_9ACTN</name>
<dbReference type="AlphaFoldDB" id="A0A1H0LDM1"/>